<evidence type="ECO:0000259" key="4">
    <source>
        <dbReference type="PROSITE" id="PS01124"/>
    </source>
</evidence>
<sequence>MIDGYKELTPVIYGENAIKYLYTEQKKAEGEICFLLHWHDRMELTYVTEGTLRFVTEGEEFLVSAGELAVAGPGQMHGGFAVSEKVCYHTVMFDVERFYNGTAASEKYLRSLGNGELTFVEKIAGKEVSGLLERLVGLLAGRDNGKDSKSSLAAIGTLYEILGCLIEYGRSKSSAKVSPDSGFGQILTYVNHHYTEKLSPAALSAQFGYHEAYFCRRFRELTGITFSEYVRALRMEYAQKLLKESEDEVGTVAWKCGYPDGSYFTREFRKMYGFTPSQFRRMTR</sequence>
<dbReference type="InterPro" id="IPR018062">
    <property type="entry name" value="HTH_AraC-typ_CS"/>
</dbReference>
<keyword evidence="1" id="KW-0805">Transcription regulation</keyword>
<keyword evidence="6" id="KW-1185">Reference proteome</keyword>
<dbReference type="AlphaFoldDB" id="A0AAE3ATG7"/>
<accession>A0AAE3ATG7</accession>
<feature type="domain" description="HTH araC/xylS-type" evidence="4">
    <location>
        <begin position="184"/>
        <end position="282"/>
    </location>
</feature>
<evidence type="ECO:0000256" key="2">
    <source>
        <dbReference type="ARBA" id="ARBA00023125"/>
    </source>
</evidence>
<keyword evidence="2" id="KW-0238">DNA-binding</keyword>
<gene>
    <name evidence="5" type="ORF">LKD45_02295</name>
</gene>
<reference evidence="5 6" key="1">
    <citation type="submission" date="2021-10" db="EMBL/GenBank/DDBJ databases">
        <title>Anaerobic single-cell dispensing facilitates the cultivation of human gut bacteria.</title>
        <authorList>
            <person name="Afrizal A."/>
        </authorList>
    </citation>
    <scope>NUCLEOTIDE SEQUENCE [LARGE SCALE GENOMIC DNA]</scope>
    <source>
        <strain evidence="5 6">CLA-AA-H244</strain>
    </source>
</reference>
<dbReference type="InterPro" id="IPR020449">
    <property type="entry name" value="Tscrpt_reg_AraC-type_HTH"/>
</dbReference>
<dbReference type="InterPro" id="IPR014710">
    <property type="entry name" value="RmlC-like_jellyroll"/>
</dbReference>
<dbReference type="SMART" id="SM00342">
    <property type="entry name" value="HTH_ARAC"/>
    <property type="match status" value="1"/>
</dbReference>
<dbReference type="RefSeq" id="WP_117962954.1">
    <property type="nucleotide sequence ID" value="NZ_JAJEQF010000003.1"/>
</dbReference>
<dbReference type="Pfam" id="PF02311">
    <property type="entry name" value="AraC_binding"/>
    <property type="match status" value="1"/>
</dbReference>
<dbReference type="Gene3D" id="2.60.120.10">
    <property type="entry name" value="Jelly Rolls"/>
    <property type="match status" value="1"/>
</dbReference>
<dbReference type="InterPro" id="IPR009057">
    <property type="entry name" value="Homeodomain-like_sf"/>
</dbReference>
<organism evidence="5 6">
    <name type="scientific">Gallintestinimicrobium propionicum</name>
    <dbReference type="NCBI Taxonomy" id="2981770"/>
    <lineage>
        <taxon>Bacteria</taxon>
        <taxon>Bacillati</taxon>
        <taxon>Bacillota</taxon>
        <taxon>Clostridia</taxon>
        <taxon>Lachnospirales</taxon>
        <taxon>Lachnospiraceae</taxon>
        <taxon>Gallintestinimicrobium</taxon>
    </lineage>
</organism>
<protein>
    <submittedName>
        <fullName evidence="5">AraC family transcriptional regulator</fullName>
    </submittedName>
</protein>
<dbReference type="SUPFAM" id="SSF51215">
    <property type="entry name" value="Regulatory protein AraC"/>
    <property type="match status" value="1"/>
</dbReference>
<dbReference type="InterPro" id="IPR037923">
    <property type="entry name" value="HTH-like"/>
</dbReference>
<dbReference type="PANTHER" id="PTHR43280:SF28">
    <property type="entry name" value="HTH-TYPE TRANSCRIPTIONAL ACTIVATOR RHAS"/>
    <property type="match status" value="1"/>
</dbReference>
<dbReference type="PRINTS" id="PR00032">
    <property type="entry name" value="HTHARAC"/>
</dbReference>
<keyword evidence="3" id="KW-0804">Transcription</keyword>
<name>A0AAE3ATG7_9FIRM</name>
<dbReference type="PROSITE" id="PS00041">
    <property type="entry name" value="HTH_ARAC_FAMILY_1"/>
    <property type="match status" value="1"/>
</dbReference>
<dbReference type="InterPro" id="IPR003313">
    <property type="entry name" value="AraC-bd"/>
</dbReference>
<dbReference type="SUPFAM" id="SSF46689">
    <property type="entry name" value="Homeodomain-like"/>
    <property type="match status" value="2"/>
</dbReference>
<evidence type="ECO:0000256" key="3">
    <source>
        <dbReference type="ARBA" id="ARBA00023163"/>
    </source>
</evidence>
<dbReference type="GO" id="GO:0043565">
    <property type="term" value="F:sequence-specific DNA binding"/>
    <property type="evidence" value="ECO:0007669"/>
    <property type="project" value="InterPro"/>
</dbReference>
<dbReference type="GO" id="GO:0003700">
    <property type="term" value="F:DNA-binding transcription factor activity"/>
    <property type="evidence" value="ECO:0007669"/>
    <property type="project" value="InterPro"/>
</dbReference>
<dbReference type="PROSITE" id="PS01124">
    <property type="entry name" value="HTH_ARAC_FAMILY_2"/>
    <property type="match status" value="1"/>
</dbReference>
<proteinExistence type="predicted"/>
<dbReference type="PANTHER" id="PTHR43280">
    <property type="entry name" value="ARAC-FAMILY TRANSCRIPTIONAL REGULATOR"/>
    <property type="match status" value="1"/>
</dbReference>
<evidence type="ECO:0000313" key="5">
    <source>
        <dbReference type="EMBL" id="MCC2166540.1"/>
    </source>
</evidence>
<evidence type="ECO:0000256" key="1">
    <source>
        <dbReference type="ARBA" id="ARBA00023015"/>
    </source>
</evidence>
<dbReference type="Pfam" id="PF12833">
    <property type="entry name" value="HTH_18"/>
    <property type="match status" value="1"/>
</dbReference>
<evidence type="ECO:0000313" key="6">
    <source>
        <dbReference type="Proteomes" id="UP001199355"/>
    </source>
</evidence>
<dbReference type="Gene3D" id="1.10.10.60">
    <property type="entry name" value="Homeodomain-like"/>
    <property type="match status" value="2"/>
</dbReference>
<comment type="caution">
    <text evidence="5">The sequence shown here is derived from an EMBL/GenBank/DDBJ whole genome shotgun (WGS) entry which is preliminary data.</text>
</comment>
<dbReference type="EMBL" id="JAJEQF010000003">
    <property type="protein sequence ID" value="MCC2166540.1"/>
    <property type="molecule type" value="Genomic_DNA"/>
</dbReference>
<dbReference type="Proteomes" id="UP001199355">
    <property type="component" value="Unassembled WGS sequence"/>
</dbReference>
<dbReference type="InterPro" id="IPR018060">
    <property type="entry name" value="HTH_AraC"/>
</dbReference>